<protein>
    <submittedName>
        <fullName evidence="2">Uncharacterized protein</fullName>
    </submittedName>
</protein>
<comment type="caution">
    <text evidence="2">The sequence shown here is derived from an EMBL/GenBank/DDBJ whole genome shotgun (WGS) entry which is preliminary data.</text>
</comment>
<name>A0A0E9NLM4_SAICN</name>
<keyword evidence="3" id="KW-1185">Reference proteome</keyword>
<feature type="compositionally biased region" description="Basic and acidic residues" evidence="1">
    <location>
        <begin position="277"/>
        <end position="286"/>
    </location>
</feature>
<accession>A0A0E9NLM4</accession>
<sequence>MTSYQCTVCNRKRFLNPGAQVYISRTTPDRRNHIRYVCGGCYHGRLLPCKRPIYQRVSLRQGPIEAPPVVTTATTTTPPSPVQAVQAAPSQPPPVRAGLPPPLPPTPAIAPLAPVKRSYREVFDVDDSSREQSPERRPLASPPAKKNTAPTEHGLAPSSLWTPTSNSIVSTLAARPSSWHQIGTGPSAMFDTSFLSFITPGSKNCSETGPDALSGRNKMLLATWDKDVKARRQKADELDKLLKRDVAEASHSSTISGIKTAAEPNKRVIIDLKVEEMTPNPDRMEAITEGDEDVKSRS</sequence>
<feature type="compositionally biased region" description="Pro residues" evidence="1">
    <location>
        <begin position="90"/>
        <end position="108"/>
    </location>
</feature>
<feature type="region of interest" description="Disordered" evidence="1">
    <location>
        <begin position="68"/>
        <end position="111"/>
    </location>
</feature>
<reference evidence="2 3" key="3">
    <citation type="journal article" date="2015" name="Genome Announc.">
        <title>Draft Genome Sequence of the Archiascomycetous Yeast Saitoella complicata.</title>
        <authorList>
            <person name="Yamauchi K."/>
            <person name="Kondo S."/>
            <person name="Hamamoto M."/>
            <person name="Takahashi Y."/>
            <person name="Ogura Y."/>
            <person name="Hayashi T."/>
            <person name="Nishida H."/>
        </authorList>
    </citation>
    <scope>NUCLEOTIDE SEQUENCE [LARGE SCALE GENOMIC DNA]</scope>
    <source>
        <strain evidence="2 3">NRRL Y-17804</strain>
    </source>
</reference>
<reference evidence="2 3" key="2">
    <citation type="journal article" date="2014" name="J. Gen. Appl. Microbiol.">
        <title>The early diverging ascomycetous budding yeast Saitoella complicata has three histone deacetylases belonging to the Clr6, Hos2, and Rpd3 lineages.</title>
        <authorList>
            <person name="Nishida H."/>
            <person name="Matsumoto T."/>
            <person name="Kondo S."/>
            <person name="Hamamoto M."/>
            <person name="Yoshikawa H."/>
        </authorList>
    </citation>
    <scope>NUCLEOTIDE SEQUENCE [LARGE SCALE GENOMIC DNA]</scope>
    <source>
        <strain evidence="2 3">NRRL Y-17804</strain>
    </source>
</reference>
<evidence type="ECO:0000313" key="3">
    <source>
        <dbReference type="Proteomes" id="UP000033140"/>
    </source>
</evidence>
<organism evidence="2 3">
    <name type="scientific">Saitoella complicata (strain BCRC 22490 / CBS 7301 / JCM 7358 / NBRC 10748 / NRRL Y-17804)</name>
    <dbReference type="NCBI Taxonomy" id="698492"/>
    <lineage>
        <taxon>Eukaryota</taxon>
        <taxon>Fungi</taxon>
        <taxon>Dikarya</taxon>
        <taxon>Ascomycota</taxon>
        <taxon>Taphrinomycotina</taxon>
        <taxon>Taphrinomycotina incertae sedis</taxon>
        <taxon>Saitoella</taxon>
    </lineage>
</organism>
<reference evidence="2 3" key="1">
    <citation type="journal article" date="2011" name="J. Gen. Appl. Microbiol.">
        <title>Draft genome sequencing of the enigmatic yeast Saitoella complicata.</title>
        <authorList>
            <person name="Nishida H."/>
            <person name="Hamamoto M."/>
            <person name="Sugiyama J."/>
        </authorList>
    </citation>
    <scope>NUCLEOTIDE SEQUENCE [LARGE SCALE GENOMIC DNA]</scope>
    <source>
        <strain evidence="2 3">NRRL Y-17804</strain>
    </source>
</reference>
<feature type="compositionally biased region" description="Low complexity" evidence="1">
    <location>
        <begin position="68"/>
        <end position="89"/>
    </location>
</feature>
<evidence type="ECO:0000313" key="2">
    <source>
        <dbReference type="EMBL" id="GAO50782.1"/>
    </source>
</evidence>
<dbReference type="Proteomes" id="UP000033140">
    <property type="component" value="Unassembled WGS sequence"/>
</dbReference>
<feature type="region of interest" description="Disordered" evidence="1">
    <location>
        <begin position="277"/>
        <end position="298"/>
    </location>
</feature>
<dbReference type="EMBL" id="BACD03000037">
    <property type="protein sequence ID" value="GAO50782.1"/>
    <property type="molecule type" value="Genomic_DNA"/>
</dbReference>
<feature type="compositionally biased region" description="Basic and acidic residues" evidence="1">
    <location>
        <begin position="123"/>
        <end position="138"/>
    </location>
</feature>
<proteinExistence type="predicted"/>
<dbReference type="AlphaFoldDB" id="A0A0E9NLM4"/>
<gene>
    <name evidence="2" type="ORF">G7K_4903-t1</name>
</gene>
<evidence type="ECO:0000256" key="1">
    <source>
        <dbReference type="SAM" id="MobiDB-lite"/>
    </source>
</evidence>
<feature type="region of interest" description="Disordered" evidence="1">
    <location>
        <begin position="123"/>
        <end position="163"/>
    </location>
</feature>